<dbReference type="InterPro" id="IPR051533">
    <property type="entry name" value="WaaL-like"/>
</dbReference>
<protein>
    <submittedName>
        <fullName evidence="7">O-antigen polymerase related enzyme</fullName>
    </submittedName>
</protein>
<dbReference type="Pfam" id="PF04932">
    <property type="entry name" value="Wzy_C"/>
    <property type="match status" value="1"/>
</dbReference>
<feature type="transmembrane region" description="Helical" evidence="5">
    <location>
        <begin position="64"/>
        <end position="82"/>
    </location>
</feature>
<evidence type="ECO:0000256" key="5">
    <source>
        <dbReference type="SAM" id="Phobius"/>
    </source>
</evidence>
<keyword evidence="2 5" id="KW-0812">Transmembrane</keyword>
<evidence type="ECO:0000313" key="7">
    <source>
        <dbReference type="EMBL" id="CCF84309.1"/>
    </source>
</evidence>
<gene>
    <name evidence="7" type="ORF">NITHO_3310026</name>
</gene>
<evidence type="ECO:0000256" key="4">
    <source>
        <dbReference type="ARBA" id="ARBA00023136"/>
    </source>
</evidence>
<dbReference type="GO" id="GO:0016020">
    <property type="term" value="C:membrane"/>
    <property type="evidence" value="ECO:0007669"/>
    <property type="project" value="UniProtKB-SubCell"/>
</dbReference>
<feature type="transmembrane region" description="Helical" evidence="5">
    <location>
        <begin position="443"/>
        <end position="462"/>
    </location>
</feature>
<feature type="transmembrane region" description="Helical" evidence="5">
    <location>
        <begin position="469"/>
        <end position="485"/>
    </location>
</feature>
<feature type="transmembrane region" description="Helical" evidence="5">
    <location>
        <begin position="223"/>
        <end position="239"/>
    </location>
</feature>
<feature type="transmembrane region" description="Helical" evidence="5">
    <location>
        <begin position="29"/>
        <end position="57"/>
    </location>
</feature>
<evidence type="ECO:0000259" key="6">
    <source>
        <dbReference type="Pfam" id="PF04932"/>
    </source>
</evidence>
<keyword evidence="3 5" id="KW-1133">Transmembrane helix</keyword>
<dbReference type="Proteomes" id="UP000004221">
    <property type="component" value="Unassembled WGS sequence"/>
</dbReference>
<keyword evidence="4 5" id="KW-0472">Membrane</keyword>
<evidence type="ECO:0000313" key="8">
    <source>
        <dbReference type="Proteomes" id="UP000004221"/>
    </source>
</evidence>
<evidence type="ECO:0000256" key="2">
    <source>
        <dbReference type="ARBA" id="ARBA00022692"/>
    </source>
</evidence>
<feature type="transmembrane region" description="Helical" evidence="5">
    <location>
        <begin position="251"/>
        <end position="283"/>
    </location>
</feature>
<evidence type="ECO:0000256" key="3">
    <source>
        <dbReference type="ARBA" id="ARBA00022989"/>
    </source>
</evidence>
<keyword evidence="8" id="KW-1185">Reference proteome</keyword>
<dbReference type="PANTHER" id="PTHR37422">
    <property type="entry name" value="TEICHURONIC ACID BIOSYNTHESIS PROTEIN TUAE"/>
    <property type="match status" value="1"/>
</dbReference>
<feature type="transmembrane region" description="Helical" evidence="5">
    <location>
        <begin position="289"/>
        <end position="306"/>
    </location>
</feature>
<accession>I4EHZ7</accession>
<proteinExistence type="predicted"/>
<feature type="transmembrane region" description="Helical" evidence="5">
    <location>
        <begin position="152"/>
        <end position="169"/>
    </location>
</feature>
<organism evidence="7 8">
    <name type="scientific">Nitrolancea hollandica Lb</name>
    <dbReference type="NCBI Taxonomy" id="1129897"/>
    <lineage>
        <taxon>Bacteria</taxon>
        <taxon>Pseudomonadati</taxon>
        <taxon>Thermomicrobiota</taxon>
        <taxon>Thermomicrobia</taxon>
        <taxon>Sphaerobacterales</taxon>
        <taxon>Sphaerobacterineae</taxon>
        <taxon>Sphaerobacteraceae</taxon>
        <taxon>Nitrolancea</taxon>
    </lineage>
</organism>
<feature type="transmembrane region" description="Helical" evidence="5">
    <location>
        <begin position="181"/>
        <end position="203"/>
    </location>
</feature>
<reference evidence="7 8" key="1">
    <citation type="journal article" date="2012" name="ISME J.">
        <title>Nitrification expanded: discovery, physiology and genomics of a nitrite-oxidizing bacterium from the phylum Chloroflexi.</title>
        <authorList>
            <person name="Sorokin D.Y."/>
            <person name="Lucker S."/>
            <person name="Vejmelkova D."/>
            <person name="Kostrikina N.A."/>
            <person name="Kleerebezem R."/>
            <person name="Rijpstra W.I."/>
            <person name="Damste J.S."/>
            <person name="Le Paslier D."/>
            <person name="Muyzer G."/>
            <person name="Wagner M."/>
            <person name="van Loosdrecht M.C."/>
            <person name="Daims H."/>
        </authorList>
    </citation>
    <scope>NUCLEOTIDE SEQUENCE [LARGE SCALE GENOMIC DNA]</scope>
    <source>
        <strain evidence="8">none</strain>
    </source>
</reference>
<dbReference type="InterPro" id="IPR007016">
    <property type="entry name" value="O-antigen_ligase-rel_domated"/>
</dbReference>
<name>I4EHZ7_9BACT</name>
<comment type="caution">
    <text evidence="7">The sequence shown here is derived from an EMBL/GenBank/DDBJ whole genome shotgun (WGS) entry which is preliminary data.</text>
</comment>
<sequence length="506" mass="54840">MRAPISYHYTASQITSSGYGRVIAVSAGILAIGIGALTAVSPRSGGVFAGAAVALWVITQRQRLLALFPRILGLLLLGYMFFGKSFAYLGIPPVYVGEAVLLIAILTITMTARRARLNMLHMLLFAFMTLGLIDTLPYVASDGLDAARDAVLWGYGLFAIALSFAVRAEHLSWIVSRYRKILPMFLIWVPIAAVVAQFLGSALPTVPGTEVSILVFKAGDMNVHLGGAAAFLLLGLYTARPTGVRIPVSLLWPLWFIGYAIAGVLNRGGLLAAGAGIAVIVLLRPSRRSLPFLWTMILIIVLLGLVNPKITFQSGREMSLGQITSNITSIIGNDGGSGSGNLEGTREWRLLWWENIVNYTVHGPYFWTGKGFGINLADDDGFQVRADGSLRSPHNSHMTILARMGVPGIALWVLLQGAFGVNLLRAFWRARKAGDPFWARVDAWLLVYWLAMIVNTSFDVYLEGPQGGIWFWSIFGLGMAALRLQRQPLAVTEPLPPQGGHQAAPA</sequence>
<dbReference type="AlphaFoldDB" id="I4EHZ7"/>
<dbReference type="EMBL" id="CAGS01000259">
    <property type="protein sequence ID" value="CCF84309.1"/>
    <property type="molecule type" value="Genomic_DNA"/>
</dbReference>
<feature type="domain" description="O-antigen ligase-related" evidence="6">
    <location>
        <begin position="254"/>
        <end position="413"/>
    </location>
</feature>
<feature type="transmembrane region" description="Helical" evidence="5">
    <location>
        <begin position="120"/>
        <end position="140"/>
    </location>
</feature>
<feature type="transmembrane region" description="Helical" evidence="5">
    <location>
        <begin position="88"/>
        <end position="108"/>
    </location>
</feature>
<dbReference type="PANTHER" id="PTHR37422:SF23">
    <property type="entry name" value="TEICHURONIC ACID BIOSYNTHESIS PROTEIN TUAE"/>
    <property type="match status" value="1"/>
</dbReference>
<comment type="subcellular location">
    <subcellularLocation>
        <location evidence="1">Membrane</location>
        <topology evidence="1">Multi-pass membrane protein</topology>
    </subcellularLocation>
</comment>
<evidence type="ECO:0000256" key="1">
    <source>
        <dbReference type="ARBA" id="ARBA00004141"/>
    </source>
</evidence>
<feature type="transmembrane region" description="Helical" evidence="5">
    <location>
        <begin position="400"/>
        <end position="423"/>
    </location>
</feature>